<keyword evidence="4" id="KW-0862">Zinc</keyword>
<feature type="domain" description="RING-type" evidence="7">
    <location>
        <begin position="329"/>
        <end position="364"/>
    </location>
</feature>
<dbReference type="InterPro" id="IPR001841">
    <property type="entry name" value="Znf_RING"/>
</dbReference>
<feature type="region of interest" description="Disordered" evidence="6">
    <location>
        <begin position="1"/>
        <end position="60"/>
    </location>
</feature>
<evidence type="ECO:0000313" key="9">
    <source>
        <dbReference type="EMBL" id="CAH1231813.1"/>
    </source>
</evidence>
<reference evidence="9" key="1">
    <citation type="submission" date="2022-01" db="EMBL/GenBank/DDBJ databases">
        <authorList>
            <person name="Braso-Vives M."/>
        </authorList>
    </citation>
    <scope>NUCLEOTIDE SEQUENCE</scope>
</reference>
<dbReference type="AlphaFoldDB" id="A0A8J9VDD5"/>
<dbReference type="FunFam" id="3.30.40.10:FF:000110">
    <property type="entry name" value="E3 ubiquitin-protein ligase RNF34 isoform X1"/>
    <property type="match status" value="1"/>
</dbReference>
<dbReference type="Pfam" id="PF23632">
    <property type="entry name" value="SAP_RNF34_RFFL"/>
    <property type="match status" value="1"/>
</dbReference>
<dbReference type="InterPro" id="IPR055111">
    <property type="entry name" value="RNF34_RFFL_HeH"/>
</dbReference>
<protein>
    <submittedName>
        <fullName evidence="9">RFFL protein</fullName>
    </submittedName>
</protein>
<dbReference type="EMBL" id="OV696686">
    <property type="protein sequence ID" value="CAH1231813.1"/>
    <property type="molecule type" value="Genomic_DNA"/>
</dbReference>
<evidence type="ECO:0000256" key="4">
    <source>
        <dbReference type="ARBA" id="ARBA00022833"/>
    </source>
</evidence>
<dbReference type="GO" id="GO:0070936">
    <property type="term" value="P:protein K48-linked ubiquitination"/>
    <property type="evidence" value="ECO:0007669"/>
    <property type="project" value="TreeGrafter"/>
</dbReference>
<feature type="region of interest" description="Disordered" evidence="6">
    <location>
        <begin position="153"/>
        <end position="209"/>
    </location>
</feature>
<evidence type="ECO:0000256" key="6">
    <source>
        <dbReference type="SAM" id="MobiDB-lite"/>
    </source>
</evidence>
<dbReference type="Proteomes" id="UP000838412">
    <property type="component" value="Chromosome 1"/>
</dbReference>
<dbReference type="Gene3D" id="1.10.720.30">
    <property type="entry name" value="SAP domain"/>
    <property type="match status" value="1"/>
</dbReference>
<dbReference type="InterPro" id="IPR013083">
    <property type="entry name" value="Znf_RING/FYVE/PHD"/>
</dbReference>
<evidence type="ECO:0000256" key="1">
    <source>
        <dbReference type="ARBA" id="ARBA00004202"/>
    </source>
</evidence>
<evidence type="ECO:0000259" key="7">
    <source>
        <dbReference type="PROSITE" id="PS50089"/>
    </source>
</evidence>
<dbReference type="GO" id="GO:0043161">
    <property type="term" value="P:proteasome-mediated ubiquitin-dependent protein catabolic process"/>
    <property type="evidence" value="ECO:0007669"/>
    <property type="project" value="TreeGrafter"/>
</dbReference>
<dbReference type="SUPFAM" id="SSF57903">
    <property type="entry name" value="FYVE/PHD zinc finger"/>
    <property type="match status" value="1"/>
</dbReference>
<feature type="domain" description="FYVE-type" evidence="8">
    <location>
        <begin position="55"/>
        <end position="105"/>
    </location>
</feature>
<dbReference type="Gene3D" id="3.30.40.10">
    <property type="entry name" value="Zinc/RING finger domain, C3HC4 (zinc finger)"/>
    <property type="match status" value="1"/>
</dbReference>
<dbReference type="PROSITE" id="PS50178">
    <property type="entry name" value="ZF_FYVE"/>
    <property type="match status" value="1"/>
</dbReference>
<evidence type="ECO:0000313" key="10">
    <source>
        <dbReference type="Proteomes" id="UP000838412"/>
    </source>
</evidence>
<gene>
    <name evidence="9" type="primary">RFFL</name>
    <name evidence="9" type="ORF">BLAG_LOCUS1346</name>
</gene>
<sequence>MGAVVIKADNMPPEFMSRSRSNGFSYAGRSATPRSGAHSGTSASNQRPGSRSAEDASSGRCENCTLNFTTTRKKHKCFQCHSLYCDNCLLNEADRTRDRRRCNRCRVFSLDPMQRSELRRLRVKDLRQFLTTKHIPSDMCTEKDELVELIMRHSANETTRRTAEEQRAQAETRRRAAEEATPGDNSNFSSSAFSSHTSTTYTSGTPGVGEQLTETLRRLQEEVQRHVFSEREDSEPSSATSNEEAPLSQPKRRTSLTDLSNADEVEDLTVRQLKELLSANFVDYKGCVEKEELVERVKRLYKSRQNIPTDTTEGEGMDGDSSVPEDTLCKICMDAAIDCVLLECGHMVTCTKCGRQMNECPICRQYVVRAVHVFKS</sequence>
<dbReference type="SUPFAM" id="SSF57850">
    <property type="entry name" value="RING/U-box"/>
    <property type="match status" value="1"/>
</dbReference>
<feature type="region of interest" description="Disordered" evidence="6">
    <location>
        <begin position="226"/>
        <end position="260"/>
    </location>
</feature>
<name>A0A8J9VDD5_BRALA</name>
<dbReference type="InterPro" id="IPR051728">
    <property type="entry name" value="RING-FYVE_E3_ubiquitin-ligase"/>
</dbReference>
<evidence type="ECO:0000256" key="2">
    <source>
        <dbReference type="ARBA" id="ARBA00022723"/>
    </source>
</evidence>
<dbReference type="GO" id="GO:0005886">
    <property type="term" value="C:plasma membrane"/>
    <property type="evidence" value="ECO:0007669"/>
    <property type="project" value="UniProtKB-SubCell"/>
</dbReference>
<dbReference type="Pfam" id="PF13920">
    <property type="entry name" value="zf-C3HC4_3"/>
    <property type="match status" value="1"/>
</dbReference>
<keyword evidence="2" id="KW-0479">Metal-binding</keyword>
<dbReference type="InterPro" id="IPR011011">
    <property type="entry name" value="Znf_FYVE_PHD"/>
</dbReference>
<dbReference type="GO" id="GO:0005737">
    <property type="term" value="C:cytoplasm"/>
    <property type="evidence" value="ECO:0007669"/>
    <property type="project" value="TreeGrafter"/>
</dbReference>
<dbReference type="InterPro" id="IPR017455">
    <property type="entry name" value="Znf_FYVE-rel"/>
</dbReference>
<evidence type="ECO:0000256" key="5">
    <source>
        <dbReference type="PROSITE-ProRule" id="PRU00175"/>
    </source>
</evidence>
<dbReference type="InterPro" id="IPR036361">
    <property type="entry name" value="SAP_dom_sf"/>
</dbReference>
<dbReference type="GO" id="GO:0061630">
    <property type="term" value="F:ubiquitin protein ligase activity"/>
    <property type="evidence" value="ECO:0007669"/>
    <property type="project" value="TreeGrafter"/>
</dbReference>
<organism evidence="9 10">
    <name type="scientific">Branchiostoma lanceolatum</name>
    <name type="common">Common lancelet</name>
    <name type="synonym">Amphioxus lanceolatum</name>
    <dbReference type="NCBI Taxonomy" id="7740"/>
    <lineage>
        <taxon>Eukaryota</taxon>
        <taxon>Metazoa</taxon>
        <taxon>Chordata</taxon>
        <taxon>Cephalochordata</taxon>
        <taxon>Leptocardii</taxon>
        <taxon>Amphioxiformes</taxon>
        <taxon>Branchiostomatidae</taxon>
        <taxon>Branchiostoma</taxon>
    </lineage>
</organism>
<dbReference type="PANTHER" id="PTHR14879:SF15">
    <property type="entry name" value="E3 UBIQUITIN-PROTEIN LIGASE RIFIFYLIN-LIKE PROTEIN"/>
    <property type="match status" value="1"/>
</dbReference>
<dbReference type="Pfam" id="PF22968">
    <property type="entry name" value="RNF34L-like_3rd"/>
    <property type="match status" value="1"/>
</dbReference>
<proteinExistence type="predicted"/>
<comment type="subcellular location">
    <subcellularLocation>
        <location evidence="1">Cell membrane</location>
        <topology evidence="1">Peripheral membrane protein</topology>
    </subcellularLocation>
</comment>
<dbReference type="OrthoDB" id="3045089at2759"/>
<dbReference type="GO" id="GO:1902042">
    <property type="term" value="P:negative regulation of extrinsic apoptotic signaling pathway via death domain receptors"/>
    <property type="evidence" value="ECO:0007669"/>
    <property type="project" value="TreeGrafter"/>
</dbReference>
<keyword evidence="3 5" id="KW-0863">Zinc-finger</keyword>
<dbReference type="SMART" id="SM00184">
    <property type="entry name" value="RING"/>
    <property type="match status" value="1"/>
</dbReference>
<feature type="compositionally biased region" description="Polar residues" evidence="6">
    <location>
        <begin position="38"/>
        <end position="49"/>
    </location>
</feature>
<feature type="compositionally biased region" description="Low complexity" evidence="6">
    <location>
        <begin position="186"/>
        <end position="205"/>
    </location>
</feature>
<dbReference type="PROSITE" id="PS50089">
    <property type="entry name" value="ZF_RING_2"/>
    <property type="match status" value="1"/>
</dbReference>
<evidence type="ECO:0000259" key="8">
    <source>
        <dbReference type="PROSITE" id="PS50178"/>
    </source>
</evidence>
<dbReference type="InterPro" id="IPR057299">
    <property type="entry name" value="RNF34_RFFL_SAP"/>
</dbReference>
<dbReference type="CDD" id="cd16500">
    <property type="entry name" value="RING-HC_CARP"/>
    <property type="match status" value="1"/>
</dbReference>
<evidence type="ECO:0000256" key="3">
    <source>
        <dbReference type="ARBA" id="ARBA00022771"/>
    </source>
</evidence>
<dbReference type="SUPFAM" id="SSF68906">
    <property type="entry name" value="SAP domain"/>
    <property type="match status" value="1"/>
</dbReference>
<dbReference type="Gene3D" id="1.10.720.140">
    <property type="match status" value="1"/>
</dbReference>
<feature type="compositionally biased region" description="Basic and acidic residues" evidence="6">
    <location>
        <begin position="153"/>
        <end position="178"/>
    </location>
</feature>
<dbReference type="PANTHER" id="PTHR14879">
    <property type="entry name" value="CASPASE REGULATOR, RING FINGER DOMAIN-CONTAINING"/>
    <property type="match status" value="1"/>
</dbReference>
<keyword evidence="10" id="KW-1185">Reference proteome</keyword>
<accession>A0A8J9VDD5</accession>
<dbReference type="GO" id="GO:0008270">
    <property type="term" value="F:zinc ion binding"/>
    <property type="evidence" value="ECO:0007669"/>
    <property type="project" value="UniProtKB-KW"/>
</dbReference>